<feature type="signal peptide" evidence="1">
    <location>
        <begin position="1"/>
        <end position="22"/>
    </location>
</feature>
<keyword evidence="3" id="KW-1185">Reference proteome</keyword>
<evidence type="ECO:0000313" key="2">
    <source>
        <dbReference type="EMBL" id="MEB2579814.1"/>
    </source>
</evidence>
<evidence type="ECO:0000256" key="1">
    <source>
        <dbReference type="SAM" id="SignalP"/>
    </source>
</evidence>
<dbReference type="EMBL" id="JAWRLE010000016">
    <property type="protein sequence ID" value="MEB2579814.1"/>
    <property type="molecule type" value="Genomic_DNA"/>
</dbReference>
<comment type="caution">
    <text evidence="2">The sequence shown here is derived from an EMBL/GenBank/DDBJ whole genome shotgun (WGS) entry which is preliminary data.</text>
</comment>
<evidence type="ECO:0000313" key="3">
    <source>
        <dbReference type="Proteomes" id="UP001304467"/>
    </source>
</evidence>
<gene>
    <name evidence="2" type="ORF">SB593_12720</name>
</gene>
<feature type="chain" id="PRO_5045922059" evidence="1">
    <location>
        <begin position="23"/>
        <end position="166"/>
    </location>
</feature>
<keyword evidence="1" id="KW-0732">Signal</keyword>
<dbReference type="RefSeq" id="WP_124657253.1">
    <property type="nucleotide sequence ID" value="NZ_JAWRKY010000003.1"/>
</dbReference>
<sequence length="166" mass="18383">MTNGKFTFAILLCVAKINVAGAGVGAARDEETLCRVDEDIYFSCPLVNKKVISICAKNNYRPGKGYIKYRYGKKDNFFEIPEGYIGSSNLFSISDVSEGSIRGLHLKITNGAYVYVVSSVWPGGVYVSRNGRVIMDQECRSSKYKNFSDDVSDGVRRVLPSEVDVH</sequence>
<reference evidence="2 3" key="1">
    <citation type="journal article" date="2023" name="Front. Microbiol.">
        <title>Genomic analyses of Burkholderia respiratory isolates indicates two evolutionarily distinct B. anthina clades.</title>
        <authorList>
            <person name="Pham A."/>
            <person name="Volmer J.G."/>
            <person name="Chambers D.C."/>
            <person name="Smith D.J."/>
            <person name="Reid D.W."/>
            <person name="Burr L."/>
            <person name="Wells T.J."/>
        </authorList>
    </citation>
    <scope>NUCLEOTIDE SEQUENCE [LARGE SCALE GENOMIC DNA]</scope>
    <source>
        <strain evidence="2 3">BCCIQ07A</strain>
    </source>
</reference>
<organism evidence="2 3">
    <name type="scientific">Burkholderia anthinoferrum</name>
    <dbReference type="NCBI Taxonomy" id="3090833"/>
    <lineage>
        <taxon>Bacteria</taxon>
        <taxon>Pseudomonadati</taxon>
        <taxon>Pseudomonadota</taxon>
        <taxon>Betaproteobacteria</taxon>
        <taxon>Burkholderiales</taxon>
        <taxon>Burkholderiaceae</taxon>
        <taxon>Burkholderia</taxon>
    </lineage>
</organism>
<dbReference type="Proteomes" id="UP001304467">
    <property type="component" value="Unassembled WGS sequence"/>
</dbReference>
<proteinExistence type="predicted"/>
<name>A0ABU5WLH8_9BURK</name>
<protein>
    <submittedName>
        <fullName evidence="2">Uncharacterized protein</fullName>
    </submittedName>
</protein>
<accession>A0ABU5WLH8</accession>